<gene>
    <name evidence="1" type="ORF">SAMN05421866_1306</name>
</gene>
<organism evidence="1 2">
    <name type="scientific">Chryseobacterium oranimense</name>
    <dbReference type="NCBI Taxonomy" id="421058"/>
    <lineage>
        <taxon>Bacteria</taxon>
        <taxon>Pseudomonadati</taxon>
        <taxon>Bacteroidota</taxon>
        <taxon>Flavobacteriia</taxon>
        <taxon>Flavobacteriales</taxon>
        <taxon>Weeksellaceae</taxon>
        <taxon>Chryseobacterium group</taxon>
        <taxon>Chryseobacterium</taxon>
    </lineage>
</organism>
<accession>A0A1M5M4B5</accession>
<evidence type="ECO:0000313" key="2">
    <source>
        <dbReference type="Proteomes" id="UP000184047"/>
    </source>
</evidence>
<name>A0A1M5M4B5_9FLAO</name>
<dbReference type="NCBIfam" id="NF047436">
    <property type="entry name" value="LA_2272_repeat"/>
    <property type="match status" value="1"/>
</dbReference>
<dbReference type="Proteomes" id="UP000184047">
    <property type="component" value="Unassembled WGS sequence"/>
</dbReference>
<dbReference type="STRING" id="421058.SAMN05421866_1306"/>
<sequence length="230" mass="24765">MKIKFFLIISLFAGGIISAQDSVKVEKIKSKIISFTPKSKMENTTGINFGVMDDYKTQKINGINLQGNPLSVIYLLLPHAVEVPGDEAATVSINGLHISTGGMTDAKKLNGLGISMYHIAQVTNGFTVNGFNNNSGKLNGLHVSFLNNSAREGHGLLISFSNTADTFGGAQIGIYNNTQVMKGFQGGAINISKQNKGVQIGLVNKTDENKGLQIGFWNKNCKRTLPLINF</sequence>
<dbReference type="RefSeq" id="WP_073061045.1">
    <property type="nucleotide sequence ID" value="NZ_FQWT01000001.1"/>
</dbReference>
<dbReference type="InterPro" id="IPR058093">
    <property type="entry name" value="LA_2272-like"/>
</dbReference>
<evidence type="ECO:0000313" key="1">
    <source>
        <dbReference type="EMBL" id="SHG71533.1"/>
    </source>
</evidence>
<dbReference type="OrthoDB" id="660602at2"/>
<proteinExistence type="predicted"/>
<keyword evidence="2" id="KW-1185">Reference proteome</keyword>
<protein>
    <submittedName>
        <fullName evidence="1">Uncharacterized protein</fullName>
    </submittedName>
</protein>
<reference evidence="2" key="1">
    <citation type="submission" date="2016-11" db="EMBL/GenBank/DDBJ databases">
        <authorList>
            <person name="Varghese N."/>
            <person name="Submissions S."/>
        </authorList>
    </citation>
    <scope>NUCLEOTIDE SEQUENCE [LARGE SCALE GENOMIC DNA]</scope>
    <source>
        <strain evidence="2">DSM 19055</strain>
    </source>
</reference>
<dbReference type="EMBL" id="FQWT01000001">
    <property type="protein sequence ID" value="SHG71533.1"/>
    <property type="molecule type" value="Genomic_DNA"/>
</dbReference>
<dbReference type="AlphaFoldDB" id="A0A1M5M4B5"/>